<dbReference type="InterPro" id="IPR036188">
    <property type="entry name" value="FAD/NAD-bd_sf"/>
</dbReference>
<evidence type="ECO:0000256" key="3">
    <source>
        <dbReference type="ARBA" id="ARBA00023002"/>
    </source>
</evidence>
<comment type="similarity">
    <text evidence="2">Belongs to the flavin monoamine oxidase family.</text>
</comment>
<dbReference type="Gene3D" id="3.50.50.60">
    <property type="entry name" value="FAD/NAD(P)-binding domain"/>
    <property type="match status" value="1"/>
</dbReference>
<dbReference type="InterPro" id="IPR001613">
    <property type="entry name" value="Flavin_amine_oxidase"/>
</dbReference>
<reference evidence="5 6" key="1">
    <citation type="submission" date="2024-09" db="EMBL/GenBank/DDBJ databases">
        <authorList>
            <person name="Sun Q."/>
            <person name="Mori K."/>
        </authorList>
    </citation>
    <scope>NUCLEOTIDE SEQUENCE [LARGE SCALE GENOMIC DNA]</scope>
    <source>
        <strain evidence="5 6">CCM 8543</strain>
    </source>
</reference>
<dbReference type="PANTHER" id="PTHR43563:SF1">
    <property type="entry name" value="AMINE OXIDASE [FLAVIN-CONTAINING] B"/>
    <property type="match status" value="1"/>
</dbReference>
<dbReference type="RefSeq" id="WP_261522725.1">
    <property type="nucleotide sequence ID" value="NZ_JAODNW010000038.1"/>
</dbReference>
<evidence type="ECO:0000313" key="5">
    <source>
        <dbReference type="EMBL" id="MFC0210443.1"/>
    </source>
</evidence>
<evidence type="ECO:0000256" key="1">
    <source>
        <dbReference type="ARBA" id="ARBA00001974"/>
    </source>
</evidence>
<proteinExistence type="inferred from homology"/>
<sequence length="424" mass="45656">MRPERSADAIVIGAGVSGLVAARGLELAGWKCLVLEARNEVGGRTLSRRLDNKSADLGGEFINSGHRRTLVLVSELGLRIAKAKIIWPQWRDRRGRLRKLPDLAPGDVIRVGRALWRLDKLAKKVDPFRPLTSPIGAWADERSVGGWLRERGVRGLDYEFFKVLIGAFATAPAEKISLLQVLWWIAAEGGLGRALRQKYFLEQGAQALSKSLADGLAGNVILSAPVRSVSQANGLVSVRMACGQTYAAPWMISAIPLNQLAKLECDPPLEPEQIALCVGLSYGRAAKVATVIDDESSMPSPTFGGSPLALAWPRCGSIFCGFAFGEDASAGVSVLADDLRFLADLKRQPKSVHVGWEREPFIQGTYPAPEPGQLSRLGPALSTLSHGRVYFAGAERSSRPWSIEGAVESGERAASNVDAMLSKG</sequence>
<protein>
    <submittedName>
        <fullName evidence="5">Flavin monoamine oxidase family protein</fullName>
    </submittedName>
</protein>
<keyword evidence="6" id="KW-1185">Reference proteome</keyword>
<dbReference type="Gene3D" id="1.10.405.10">
    <property type="entry name" value="Guanine Nucleotide Dissociation Inhibitor, domain 1"/>
    <property type="match status" value="1"/>
</dbReference>
<dbReference type="PANTHER" id="PTHR43563">
    <property type="entry name" value="AMINE OXIDASE"/>
    <property type="match status" value="1"/>
</dbReference>
<evidence type="ECO:0000256" key="2">
    <source>
        <dbReference type="ARBA" id="ARBA00005995"/>
    </source>
</evidence>
<evidence type="ECO:0000259" key="4">
    <source>
        <dbReference type="Pfam" id="PF01593"/>
    </source>
</evidence>
<organism evidence="5 6">
    <name type="scientific">Chelativorans intermedius</name>
    <dbReference type="NCBI Taxonomy" id="515947"/>
    <lineage>
        <taxon>Bacteria</taxon>
        <taxon>Pseudomonadati</taxon>
        <taxon>Pseudomonadota</taxon>
        <taxon>Alphaproteobacteria</taxon>
        <taxon>Hyphomicrobiales</taxon>
        <taxon>Phyllobacteriaceae</taxon>
        <taxon>Chelativorans</taxon>
    </lineage>
</organism>
<dbReference type="Proteomes" id="UP001589755">
    <property type="component" value="Unassembled WGS sequence"/>
</dbReference>
<comment type="caution">
    <text evidence="5">The sequence shown here is derived from an EMBL/GenBank/DDBJ whole genome shotgun (WGS) entry which is preliminary data.</text>
</comment>
<dbReference type="SUPFAM" id="SSF51905">
    <property type="entry name" value="FAD/NAD(P)-binding domain"/>
    <property type="match status" value="1"/>
</dbReference>
<keyword evidence="3" id="KW-0560">Oxidoreductase</keyword>
<dbReference type="PRINTS" id="PR00757">
    <property type="entry name" value="AMINEOXDASEF"/>
</dbReference>
<accession>A0ABV6DCR0</accession>
<dbReference type="InterPro" id="IPR002937">
    <property type="entry name" value="Amino_oxidase"/>
</dbReference>
<evidence type="ECO:0000313" key="6">
    <source>
        <dbReference type="Proteomes" id="UP001589755"/>
    </source>
</evidence>
<feature type="domain" description="Amine oxidase" evidence="4">
    <location>
        <begin position="16"/>
        <end position="417"/>
    </location>
</feature>
<dbReference type="Pfam" id="PF01593">
    <property type="entry name" value="Amino_oxidase"/>
    <property type="match status" value="1"/>
</dbReference>
<dbReference type="EMBL" id="JBHLXD010000053">
    <property type="protein sequence ID" value="MFC0210443.1"/>
    <property type="molecule type" value="Genomic_DNA"/>
</dbReference>
<gene>
    <name evidence="5" type="ORF">ACFFJ2_18795</name>
</gene>
<dbReference type="InterPro" id="IPR050703">
    <property type="entry name" value="Flavin_MAO"/>
</dbReference>
<name>A0ABV6DCR0_9HYPH</name>
<dbReference type="Gene3D" id="3.90.660.10">
    <property type="match status" value="1"/>
</dbReference>
<comment type="cofactor">
    <cofactor evidence="1">
        <name>FAD</name>
        <dbReference type="ChEBI" id="CHEBI:57692"/>
    </cofactor>
</comment>